<protein>
    <submittedName>
        <fullName evidence="13">Uncharacterized protein</fullName>
    </submittedName>
</protein>
<evidence type="ECO:0000313" key="13">
    <source>
        <dbReference type="EMBL" id="CAL4130164.1"/>
    </source>
</evidence>
<keyword evidence="2 10" id="KW-0812">Transmembrane</keyword>
<dbReference type="InterPro" id="IPR003961">
    <property type="entry name" value="FN3_dom"/>
</dbReference>
<feature type="region of interest" description="Disordered" evidence="9">
    <location>
        <begin position="1614"/>
        <end position="1678"/>
    </location>
</feature>
<feature type="non-terminal residue" evidence="13">
    <location>
        <position position="1678"/>
    </location>
</feature>
<evidence type="ECO:0000259" key="12">
    <source>
        <dbReference type="PROSITE" id="PS50853"/>
    </source>
</evidence>
<evidence type="ECO:0000256" key="6">
    <source>
        <dbReference type="ARBA" id="ARBA00023136"/>
    </source>
</evidence>
<dbReference type="InterPro" id="IPR013098">
    <property type="entry name" value="Ig_I-set"/>
</dbReference>
<evidence type="ECO:0000256" key="9">
    <source>
        <dbReference type="SAM" id="MobiDB-lite"/>
    </source>
</evidence>
<feature type="compositionally biased region" description="Polar residues" evidence="9">
    <location>
        <begin position="1615"/>
        <end position="1625"/>
    </location>
</feature>
<name>A0AAV2RKN3_MEGNR</name>
<evidence type="ECO:0000256" key="7">
    <source>
        <dbReference type="ARBA" id="ARBA00023157"/>
    </source>
</evidence>
<gene>
    <name evidence="13" type="ORF">MNOR_LOCUS26436</name>
</gene>
<dbReference type="SMART" id="SM00060">
    <property type="entry name" value="FN3"/>
    <property type="match status" value="3"/>
</dbReference>
<feature type="compositionally biased region" description="Polar residues" evidence="9">
    <location>
        <begin position="1404"/>
        <end position="1417"/>
    </location>
</feature>
<dbReference type="InterPro" id="IPR036179">
    <property type="entry name" value="Ig-like_dom_sf"/>
</dbReference>
<dbReference type="GO" id="GO:0005886">
    <property type="term" value="C:plasma membrane"/>
    <property type="evidence" value="ECO:0007669"/>
    <property type="project" value="TreeGrafter"/>
</dbReference>
<accession>A0AAV2RKN3</accession>
<dbReference type="FunFam" id="2.60.40.10:FF:000189">
    <property type="entry name" value="Neogenin isoform 3"/>
    <property type="match status" value="1"/>
</dbReference>
<feature type="domain" description="Fibronectin type-III" evidence="12">
    <location>
        <begin position="1076"/>
        <end position="1170"/>
    </location>
</feature>
<feature type="transmembrane region" description="Helical" evidence="10">
    <location>
        <begin position="1189"/>
        <end position="1212"/>
    </location>
</feature>
<dbReference type="SMART" id="SM00409">
    <property type="entry name" value="IG"/>
    <property type="match status" value="4"/>
</dbReference>
<dbReference type="PROSITE" id="PS50853">
    <property type="entry name" value="FN3"/>
    <property type="match status" value="3"/>
</dbReference>
<dbReference type="SUPFAM" id="SSF49265">
    <property type="entry name" value="Fibronectin type III"/>
    <property type="match status" value="2"/>
</dbReference>
<evidence type="ECO:0000256" key="1">
    <source>
        <dbReference type="ARBA" id="ARBA00004167"/>
    </source>
</evidence>
<feature type="domain" description="Ig-like" evidence="11">
    <location>
        <begin position="594"/>
        <end position="687"/>
    </location>
</feature>
<feature type="compositionally biased region" description="Basic and acidic residues" evidence="9">
    <location>
        <begin position="1626"/>
        <end position="1635"/>
    </location>
</feature>
<feature type="domain" description="Ig-like" evidence="11">
    <location>
        <begin position="317"/>
        <end position="407"/>
    </location>
</feature>
<keyword evidence="3" id="KW-0732">Signal</keyword>
<evidence type="ECO:0000259" key="11">
    <source>
        <dbReference type="PROSITE" id="PS50835"/>
    </source>
</evidence>
<dbReference type="Pfam" id="PF13927">
    <property type="entry name" value="Ig_3"/>
    <property type="match status" value="1"/>
</dbReference>
<evidence type="ECO:0000256" key="3">
    <source>
        <dbReference type="ARBA" id="ARBA00022729"/>
    </source>
</evidence>
<dbReference type="SUPFAM" id="SSF48726">
    <property type="entry name" value="Immunoglobulin"/>
    <property type="match status" value="5"/>
</dbReference>
<feature type="domain" description="Ig-like" evidence="11">
    <location>
        <begin position="505"/>
        <end position="589"/>
    </location>
</feature>
<dbReference type="PROSITE" id="PS50835">
    <property type="entry name" value="IG_LIKE"/>
    <property type="match status" value="5"/>
</dbReference>
<evidence type="ECO:0000256" key="10">
    <source>
        <dbReference type="SAM" id="Phobius"/>
    </source>
</evidence>
<dbReference type="InterPro" id="IPR003598">
    <property type="entry name" value="Ig_sub2"/>
</dbReference>
<keyword evidence="14" id="KW-1185">Reference proteome</keyword>
<feature type="compositionally biased region" description="Polar residues" evidence="9">
    <location>
        <begin position="1636"/>
        <end position="1645"/>
    </location>
</feature>
<dbReference type="PANTHER" id="PTHR10075">
    <property type="entry name" value="BASIGIN RELATED"/>
    <property type="match status" value="1"/>
</dbReference>
<dbReference type="GO" id="GO:0007156">
    <property type="term" value="P:homophilic cell adhesion via plasma membrane adhesion molecules"/>
    <property type="evidence" value="ECO:0007669"/>
    <property type="project" value="TreeGrafter"/>
</dbReference>
<sequence length="1678" mass="181848">MVAHKTMGHSPASCLAPINQTQPKTIKAASTLQHEYDIMTTILGILSDISSLNRRQQLPDVTRSSPPKLPFYQLLFSEACAIYKGLSAGDEYDIMTTILGILSDISSLNRRQQLPDVRHRQPVASAPTKELSKYDNLQNSAHVCCSMRVIPFGMKIVRQTTNHFELAAYSSLVMSAVLDDDPPLPKEMALLVVYARRKLKNADKTTRSDSFEVVIALILRDLASITGSSIDCQGHGCQPSCARPDNTKEACILLPGCRSLAAPNDHSVHNTTYRTLQKPNHCNHSSSQSLLTLHLASLFTLPTIPASVKLGGDGRLPRITEHPTNWTVPRNDPVTLNCGAEGRPEPTITWYKDGAPVKPSPHRVLLPTGSLFFLKVSQSKKENDQGIYWCVATNRLGQARSQNASLQIAFLREDFRVGPTGMRIVAGKRVELDCSPPRGHPEPIVSWTKDGHELPQDYRVYISQSGKLVITETLQTDEGSYACLASNLVGTRASKNAILAVQVRPFFVRLPVDEVGVTRGEVTLRCRAGGAPRPTVLWQRHDGQMPVSRARLHEDSSLSITGLKVSDAGTYVCVAENAVATVTANATLTVYDPPTLVTGPEDSSLLVNYTAQLPCYGHGTPPPTPVWTHSSRPQLSMGAGWAGQDAHVASDGTLMLSPTQGGASLGGAWTCSLVSEAGAAHARAWVTMVGGEGVPPPMITMVPSNQTLPVRTSAILHCRSRGPPQPTVTWYRGAAPVRLSDHRLKQNQEGDLTIDSLHETDSGRYTCIAQSWSGSTSASSSLLVVGGDDPQAARSFHRAPDAQDLPRAPSRPRVTALTNASVTLMWESPASQGAAPLLDYTLESFTPPNEGNRSPAAWRIVARGVPRPRYTAPLEAGDRPQVFVVRARNSLGMGPPSAWSQVVMVTGGATGGIMMTHAEPESPLDDQHPLLNFTALSTLSSSSIKVVWEVLPGVGAEVEGLYVHYRTRRSLHTLQLAPQPSQLEIPDTHYAQKSNSPRSEFSSHSGGPTLLSSSSGSYIPWVTETVMNAAASSCVLRGLQPNTEYEVFLVPFRRTEEGRPTALRANTTNQDVPAGPPQDVNVHLMNLTCAAITWRPPVADLQHGPITGYQVVAVVNESSVMVNTSSNPATLSYLLSPLDPGQTYTISIAALSRMGPGPNSRPIRLQTDPAMLNPLANRHAGGDGVVQKAWFIVLVGGAMFFLLMVFVVLLYIRRYHGKASKLPTLNGSVTKTSNLANFYGSENLWPETGWKSGNTEKMESKMINQNNTCQDQELLASLAPEYAEIDSLGTFNAMKKAELLKGESQDSKSIEVAYASATLLQAHNNRKNKISKIYFFYFQSGPIMKGLHHQPSEDRSRMSEELLNNTDSDVDKSSMADSKRPFYIETSSPGLVSSASLSFGQGPRLTSTPRGTTTMCHPNNRYGTGKGVSPYSVNPFTSQPHLLNKGIALTLHDLVPPPPLHPPPGGRHRDYTRSSTMEELPYACYSATRVASPRTSRTISLEGGGSPYGGSTNTYQNVRSVRTSRGSLYSHGGGSCCHEGNLVNPYEGCPPIPTHIYRPNFYGWTTPPGSPHLDHSNIQTRRIPSLESDALLRSDGNPVYSGSLRSESEYWAGRDSNSIYGGSTRSAEEVSESRKSQQGKNSPDSSAIEEPPSDVVSCDSCEETDQSVYNGGDKQTKL</sequence>
<dbReference type="Proteomes" id="UP001497623">
    <property type="component" value="Unassembled WGS sequence"/>
</dbReference>
<dbReference type="GO" id="GO:0098632">
    <property type="term" value="F:cell-cell adhesion mediator activity"/>
    <property type="evidence" value="ECO:0007669"/>
    <property type="project" value="TreeGrafter"/>
</dbReference>
<evidence type="ECO:0000256" key="4">
    <source>
        <dbReference type="ARBA" id="ARBA00022737"/>
    </source>
</evidence>
<feature type="domain" description="Ig-like" evidence="11">
    <location>
        <begin position="413"/>
        <end position="500"/>
    </location>
</feature>
<keyword evidence="8" id="KW-0393">Immunoglobulin domain</keyword>
<keyword evidence="5 10" id="KW-1133">Transmembrane helix</keyword>
<feature type="domain" description="Fibronectin type-III" evidence="12">
    <location>
        <begin position="977"/>
        <end position="1071"/>
    </location>
</feature>
<dbReference type="CDD" id="cd00063">
    <property type="entry name" value="FN3"/>
    <property type="match status" value="2"/>
</dbReference>
<feature type="region of interest" description="Disordered" evidence="9">
    <location>
        <begin position="1395"/>
        <end position="1417"/>
    </location>
</feature>
<feature type="domain" description="Ig-like" evidence="11">
    <location>
        <begin position="697"/>
        <end position="785"/>
    </location>
</feature>
<dbReference type="PANTHER" id="PTHR10075:SF100">
    <property type="entry name" value="FASCICLIN-2"/>
    <property type="match status" value="1"/>
</dbReference>
<dbReference type="InterPro" id="IPR036116">
    <property type="entry name" value="FN3_sf"/>
</dbReference>
<dbReference type="FunFam" id="2.60.40.10:FF:000032">
    <property type="entry name" value="palladin isoform X1"/>
    <property type="match status" value="1"/>
</dbReference>
<keyword evidence="4" id="KW-0677">Repeat</keyword>
<keyword evidence="6 10" id="KW-0472">Membrane</keyword>
<dbReference type="GO" id="GO:0030424">
    <property type="term" value="C:axon"/>
    <property type="evidence" value="ECO:0007669"/>
    <property type="project" value="TreeGrafter"/>
</dbReference>
<evidence type="ECO:0000256" key="2">
    <source>
        <dbReference type="ARBA" id="ARBA00022692"/>
    </source>
</evidence>
<dbReference type="GO" id="GO:0070593">
    <property type="term" value="P:dendrite self-avoidance"/>
    <property type="evidence" value="ECO:0007669"/>
    <property type="project" value="TreeGrafter"/>
</dbReference>
<dbReference type="InterPro" id="IPR003599">
    <property type="entry name" value="Ig_sub"/>
</dbReference>
<dbReference type="Pfam" id="PF07679">
    <property type="entry name" value="I-set"/>
    <property type="match status" value="3"/>
</dbReference>
<evidence type="ECO:0000256" key="5">
    <source>
        <dbReference type="ARBA" id="ARBA00022989"/>
    </source>
</evidence>
<dbReference type="FunFam" id="2.60.40.10:FF:000026">
    <property type="entry name" value="roundabout homolog 2 isoform X1"/>
    <property type="match status" value="1"/>
</dbReference>
<comment type="subcellular location">
    <subcellularLocation>
        <location evidence="1">Membrane</location>
        <topology evidence="1">Single-pass membrane protein</topology>
    </subcellularLocation>
</comment>
<comment type="caution">
    <text evidence="13">The sequence shown here is derived from an EMBL/GenBank/DDBJ whole genome shotgun (WGS) entry which is preliminary data.</text>
</comment>
<keyword evidence="7" id="KW-1015">Disulfide bond</keyword>
<feature type="domain" description="Fibronectin type-III" evidence="12">
    <location>
        <begin position="808"/>
        <end position="909"/>
    </location>
</feature>
<reference evidence="13 14" key="1">
    <citation type="submission" date="2024-05" db="EMBL/GenBank/DDBJ databases">
        <authorList>
            <person name="Wallberg A."/>
        </authorList>
    </citation>
    <scope>NUCLEOTIDE SEQUENCE [LARGE SCALE GENOMIC DNA]</scope>
</reference>
<evidence type="ECO:0000256" key="8">
    <source>
        <dbReference type="ARBA" id="ARBA00023319"/>
    </source>
</evidence>
<dbReference type="GO" id="GO:0007411">
    <property type="term" value="P:axon guidance"/>
    <property type="evidence" value="ECO:0007669"/>
    <property type="project" value="TreeGrafter"/>
</dbReference>
<dbReference type="InterPro" id="IPR013783">
    <property type="entry name" value="Ig-like_fold"/>
</dbReference>
<evidence type="ECO:0000313" key="14">
    <source>
        <dbReference type="Proteomes" id="UP001497623"/>
    </source>
</evidence>
<organism evidence="13 14">
    <name type="scientific">Meganyctiphanes norvegica</name>
    <name type="common">Northern krill</name>
    <name type="synonym">Thysanopoda norvegica</name>
    <dbReference type="NCBI Taxonomy" id="48144"/>
    <lineage>
        <taxon>Eukaryota</taxon>
        <taxon>Metazoa</taxon>
        <taxon>Ecdysozoa</taxon>
        <taxon>Arthropoda</taxon>
        <taxon>Crustacea</taxon>
        <taxon>Multicrustacea</taxon>
        <taxon>Malacostraca</taxon>
        <taxon>Eumalacostraca</taxon>
        <taxon>Eucarida</taxon>
        <taxon>Euphausiacea</taxon>
        <taxon>Euphausiidae</taxon>
        <taxon>Meganyctiphanes</taxon>
    </lineage>
</organism>
<proteinExistence type="predicted"/>
<dbReference type="Gene3D" id="2.60.40.10">
    <property type="entry name" value="Immunoglobulins"/>
    <property type="match status" value="8"/>
</dbReference>
<dbReference type="SMART" id="SM00408">
    <property type="entry name" value="IGc2"/>
    <property type="match status" value="4"/>
</dbReference>
<dbReference type="FunFam" id="2.60.40.10:FF:000008">
    <property type="entry name" value="roundabout homolog 2 isoform X2"/>
    <property type="match status" value="1"/>
</dbReference>
<dbReference type="Pfam" id="PF00041">
    <property type="entry name" value="fn3"/>
    <property type="match status" value="1"/>
</dbReference>
<dbReference type="InterPro" id="IPR007110">
    <property type="entry name" value="Ig-like_dom"/>
</dbReference>
<dbReference type="EMBL" id="CAXKWB010026413">
    <property type="protein sequence ID" value="CAL4130164.1"/>
    <property type="molecule type" value="Genomic_DNA"/>
</dbReference>